<dbReference type="Proteomes" id="UP000237608">
    <property type="component" value="Unassembled WGS sequence"/>
</dbReference>
<evidence type="ECO:0000313" key="3">
    <source>
        <dbReference type="Proteomes" id="UP000237608"/>
    </source>
</evidence>
<dbReference type="PANTHER" id="PTHR43201:SF32">
    <property type="entry name" value="2-SUCCINYLBENZOATE--COA LIGASE, CHLOROPLASTIC_PEROXISOMAL"/>
    <property type="match status" value="1"/>
</dbReference>
<reference evidence="2 3" key="1">
    <citation type="submission" date="2016-12" db="EMBL/GenBank/DDBJ databases">
        <title>Trade-off between light-utilization and light-protection in marine flavobacteria.</title>
        <authorList>
            <person name="Kumagai Y."/>
            <person name="Yoshizawa S."/>
            <person name="Kogure K."/>
            <person name="Iwasaki W."/>
        </authorList>
    </citation>
    <scope>NUCLEOTIDE SEQUENCE [LARGE SCALE GENOMIC DNA]</scope>
    <source>
        <strain evidence="2 3">KCTC 22729</strain>
    </source>
</reference>
<dbReference type="EMBL" id="MSCL01000001">
    <property type="protein sequence ID" value="PQJ74225.1"/>
    <property type="molecule type" value="Genomic_DNA"/>
</dbReference>
<keyword evidence="2" id="KW-0436">Ligase</keyword>
<dbReference type="InterPro" id="IPR045851">
    <property type="entry name" value="AMP-bd_C_sf"/>
</dbReference>
<comment type="caution">
    <text evidence="2">The sequence shown here is derived from an EMBL/GenBank/DDBJ whole genome shotgun (WGS) entry which is preliminary data.</text>
</comment>
<accession>A0A2S7W9B0</accession>
<evidence type="ECO:0000259" key="1">
    <source>
        <dbReference type="Pfam" id="PF00501"/>
    </source>
</evidence>
<organism evidence="2 3">
    <name type="scientific">Polaribacter gangjinensis</name>
    <dbReference type="NCBI Taxonomy" id="574710"/>
    <lineage>
        <taxon>Bacteria</taxon>
        <taxon>Pseudomonadati</taxon>
        <taxon>Bacteroidota</taxon>
        <taxon>Flavobacteriia</taxon>
        <taxon>Flavobacteriales</taxon>
        <taxon>Flavobacteriaceae</taxon>
    </lineage>
</organism>
<dbReference type="RefSeq" id="WP_105045375.1">
    <property type="nucleotide sequence ID" value="NZ_CP150662.1"/>
</dbReference>
<sequence length="356" mass="40645">MENKFHKHFQFNGKSFDTVNEILEFTSNISTEIHTFLQDWFSNRLTITVQTSGSTGTPKSIELQKKHMINSAFATAHYFDLPAKTTALLCLPITYIAGKMMLIRAINIGWHLDIVEATLHPLKNVTKSYDFSAMVPLQLENSLDKIDGIKKLIVGGGVVSNQLQQKLQKIDCHVFATYGMTETITHIAVKKLNHVHKYPNFYEVLPNVTIYKDQRNCLVIEAKNVAEKVLFTNDVVQLISHKKFDWLGRFDNVINSGGIKLHPETIEEKLAKVIENRFFVAGIHDDQLGEKLILVIESLVKIENETLTKMELFSKIKSLKTLSKFEIPKEIYFINSFTETTSGKIQRKKNLEKLGF</sequence>
<dbReference type="InterPro" id="IPR000873">
    <property type="entry name" value="AMP-dep_synth/lig_dom"/>
</dbReference>
<dbReference type="Pfam" id="PF00501">
    <property type="entry name" value="AMP-binding"/>
    <property type="match status" value="1"/>
</dbReference>
<proteinExistence type="predicted"/>
<gene>
    <name evidence="2" type="ORF">BTO13_02580</name>
</gene>
<dbReference type="AlphaFoldDB" id="A0A2S7W9B0"/>
<protein>
    <submittedName>
        <fullName evidence="2">O-succinylbenzoic acid--CoA ligase</fullName>
    </submittedName>
</protein>
<dbReference type="OrthoDB" id="8870348at2"/>
<dbReference type="InterPro" id="IPR042099">
    <property type="entry name" value="ANL_N_sf"/>
</dbReference>
<dbReference type="SUPFAM" id="SSF56801">
    <property type="entry name" value="Acetyl-CoA synthetase-like"/>
    <property type="match status" value="1"/>
</dbReference>
<dbReference type="Gene3D" id="3.30.300.30">
    <property type="match status" value="1"/>
</dbReference>
<dbReference type="GO" id="GO:0006631">
    <property type="term" value="P:fatty acid metabolic process"/>
    <property type="evidence" value="ECO:0007669"/>
    <property type="project" value="TreeGrafter"/>
</dbReference>
<dbReference type="Gene3D" id="3.40.50.12780">
    <property type="entry name" value="N-terminal domain of ligase-like"/>
    <property type="match status" value="1"/>
</dbReference>
<feature type="domain" description="AMP-dependent synthetase/ligase" evidence="1">
    <location>
        <begin position="51"/>
        <end position="207"/>
    </location>
</feature>
<dbReference type="PANTHER" id="PTHR43201">
    <property type="entry name" value="ACYL-COA SYNTHETASE"/>
    <property type="match status" value="1"/>
</dbReference>
<name>A0A2S7W9B0_9FLAO</name>
<evidence type="ECO:0000313" key="2">
    <source>
        <dbReference type="EMBL" id="PQJ74225.1"/>
    </source>
</evidence>
<dbReference type="GO" id="GO:0031956">
    <property type="term" value="F:medium-chain fatty acid-CoA ligase activity"/>
    <property type="evidence" value="ECO:0007669"/>
    <property type="project" value="TreeGrafter"/>
</dbReference>
<keyword evidence="3" id="KW-1185">Reference proteome</keyword>